<dbReference type="AlphaFoldDB" id="A0A845QUN9"/>
<dbReference type="PANTHER" id="PTHR43162">
    <property type="match status" value="1"/>
</dbReference>
<proteinExistence type="predicted"/>
<dbReference type="PANTHER" id="PTHR43162:SF1">
    <property type="entry name" value="PRESTALK A DIFFERENTIATION PROTEIN A"/>
    <property type="match status" value="1"/>
</dbReference>
<protein>
    <submittedName>
        <fullName evidence="2">SDR family oxidoreductase</fullName>
    </submittedName>
</protein>
<dbReference type="RefSeq" id="WP_160196447.1">
    <property type="nucleotide sequence ID" value="NZ_QXXA01000004.1"/>
</dbReference>
<dbReference type="SUPFAM" id="SSF51735">
    <property type="entry name" value="NAD(P)-binding Rossmann-fold domains"/>
    <property type="match status" value="1"/>
</dbReference>
<sequence length="283" mass="32696">MANILLTGISGNVGSAVMDYFIKNNIDFTAGVRNVEKYKEKFPGINLVHLDFEKKDTFNRALEGMDKVFLVRPPQLTDVNRIFKPFINRCKQKFVRRIVFLSLLGIEKNPFPPHHKIEKIILESNIPYTFIRPSFFMQNLSTTHKEDIKERNDIFIPGGNARVSFIDTRDIGEVIGITLTEKGHRKRAYTITGCEAISYYEVANKMSNVLGKDIKYSNPSLLQFRKEMINRGVKKEFANVMTVLYLTTKLGMARKVTDTAENILKRKPRTIDDFIKDYSDEWI</sequence>
<dbReference type="CDD" id="cd05269">
    <property type="entry name" value="TMR_SDR_a"/>
    <property type="match status" value="1"/>
</dbReference>
<feature type="domain" description="NmrA-like" evidence="1">
    <location>
        <begin position="3"/>
        <end position="275"/>
    </location>
</feature>
<dbReference type="InterPro" id="IPR008030">
    <property type="entry name" value="NmrA-like"/>
</dbReference>
<gene>
    <name evidence="2" type="ORF">D3Z33_03700</name>
</gene>
<dbReference type="Gene3D" id="3.40.50.720">
    <property type="entry name" value="NAD(P)-binding Rossmann-like Domain"/>
    <property type="match status" value="1"/>
</dbReference>
<reference evidence="2 3" key="1">
    <citation type="submission" date="2018-08" db="EMBL/GenBank/DDBJ databases">
        <title>Murine metabolic-syndrome-specific gut microbial biobank.</title>
        <authorList>
            <person name="Liu C."/>
        </authorList>
    </citation>
    <scope>NUCLEOTIDE SEQUENCE [LARGE SCALE GENOMIC DNA]</scope>
    <source>
        <strain evidence="2 3">583</strain>
    </source>
</reference>
<accession>A0A845QUN9</accession>
<evidence type="ECO:0000313" key="2">
    <source>
        <dbReference type="EMBL" id="NBI05961.1"/>
    </source>
</evidence>
<dbReference type="InterPro" id="IPR051604">
    <property type="entry name" value="Ergot_Alk_Oxidoreductase"/>
</dbReference>
<dbReference type="Proteomes" id="UP000467132">
    <property type="component" value="Unassembled WGS sequence"/>
</dbReference>
<dbReference type="OrthoDB" id="339107at2"/>
<dbReference type="Pfam" id="PF05368">
    <property type="entry name" value="NmrA"/>
    <property type="match status" value="1"/>
</dbReference>
<comment type="caution">
    <text evidence="2">The sequence shown here is derived from an EMBL/GenBank/DDBJ whole genome shotgun (WGS) entry which is preliminary data.</text>
</comment>
<dbReference type="Gene3D" id="3.90.25.10">
    <property type="entry name" value="UDP-galactose 4-epimerase, domain 1"/>
    <property type="match status" value="1"/>
</dbReference>
<evidence type="ECO:0000313" key="3">
    <source>
        <dbReference type="Proteomes" id="UP000467132"/>
    </source>
</evidence>
<dbReference type="EMBL" id="QXXA01000004">
    <property type="protein sequence ID" value="NBI05961.1"/>
    <property type="molecule type" value="Genomic_DNA"/>
</dbReference>
<dbReference type="InterPro" id="IPR036291">
    <property type="entry name" value="NAD(P)-bd_dom_sf"/>
</dbReference>
<organism evidence="2 3">
    <name type="scientific">Senegalia massiliensis</name>
    <dbReference type="NCBI Taxonomy" id="1720316"/>
    <lineage>
        <taxon>Bacteria</taxon>
        <taxon>Bacillati</taxon>
        <taxon>Bacillota</taxon>
        <taxon>Clostridia</taxon>
        <taxon>Eubacteriales</taxon>
        <taxon>Clostridiaceae</taxon>
        <taxon>Senegalia</taxon>
    </lineage>
</organism>
<name>A0A845QUN9_9CLOT</name>
<evidence type="ECO:0000259" key="1">
    <source>
        <dbReference type="Pfam" id="PF05368"/>
    </source>
</evidence>
<keyword evidence="3" id="KW-1185">Reference proteome</keyword>